<dbReference type="GO" id="GO:0016758">
    <property type="term" value="F:hexosyltransferase activity"/>
    <property type="evidence" value="ECO:0007669"/>
    <property type="project" value="InterPro"/>
</dbReference>
<dbReference type="GO" id="GO:1901137">
    <property type="term" value="P:carbohydrate derivative biosynthetic process"/>
    <property type="evidence" value="ECO:0007669"/>
    <property type="project" value="UniProtKB-ARBA"/>
</dbReference>
<evidence type="ECO:0000313" key="3">
    <source>
        <dbReference type="Proteomes" id="UP000302139"/>
    </source>
</evidence>
<comment type="caution">
    <text evidence="2">The sequence shown here is derived from an EMBL/GenBank/DDBJ whole genome shotgun (WGS) entry which is preliminary data.</text>
</comment>
<name>A0A4D4M6D2_STRAX</name>
<organism evidence="2 3">
    <name type="scientific">Streptomyces avermitilis</name>
    <dbReference type="NCBI Taxonomy" id="33903"/>
    <lineage>
        <taxon>Bacteria</taxon>
        <taxon>Bacillati</taxon>
        <taxon>Actinomycetota</taxon>
        <taxon>Actinomycetes</taxon>
        <taxon>Kitasatosporales</taxon>
        <taxon>Streptomycetaceae</taxon>
        <taxon>Streptomyces</taxon>
    </lineage>
</organism>
<reference evidence="2 3" key="1">
    <citation type="submission" date="2019-04" db="EMBL/GenBank/DDBJ databases">
        <title>Draft genome sequences of Streptomyces avermitilis NBRC 14893.</title>
        <authorList>
            <person name="Komaki H."/>
            <person name="Tamura T."/>
            <person name="Hosoyama A."/>
        </authorList>
    </citation>
    <scope>NUCLEOTIDE SEQUENCE [LARGE SCALE GENOMIC DNA]</scope>
    <source>
        <strain evidence="2 3">NBRC 14893</strain>
    </source>
</reference>
<sequence>MKVSVSTAGSRGDFEPYVALTQALISAGHEVTFAAPRDARRLVAGTDAKFIEMDLEVREVLRSEEGQQWLAAGNVEAYLGASRRCCRTPGTPSARRCWPRPTAPTSW</sequence>
<dbReference type="AlphaFoldDB" id="A0A4D4M6D2"/>
<dbReference type="Pfam" id="PF03033">
    <property type="entry name" value="Glyco_transf_28"/>
    <property type="match status" value="1"/>
</dbReference>
<dbReference type="Gene3D" id="3.40.50.2000">
    <property type="entry name" value="Glycogen Phosphorylase B"/>
    <property type="match status" value="1"/>
</dbReference>
<feature type="domain" description="Glycosyltransferase family 28 N-terminal" evidence="1">
    <location>
        <begin position="5"/>
        <end position="55"/>
    </location>
</feature>
<evidence type="ECO:0000313" key="2">
    <source>
        <dbReference type="EMBL" id="GDY67476.1"/>
    </source>
</evidence>
<dbReference type="GO" id="GO:0005975">
    <property type="term" value="P:carbohydrate metabolic process"/>
    <property type="evidence" value="ECO:0007669"/>
    <property type="project" value="InterPro"/>
</dbReference>
<evidence type="ECO:0000259" key="1">
    <source>
        <dbReference type="Pfam" id="PF03033"/>
    </source>
</evidence>
<protein>
    <recommendedName>
        <fullName evidence="1">Glycosyltransferase family 28 N-terminal domain-containing protein</fullName>
    </recommendedName>
</protein>
<dbReference type="SUPFAM" id="SSF53756">
    <property type="entry name" value="UDP-Glycosyltransferase/glycogen phosphorylase"/>
    <property type="match status" value="1"/>
</dbReference>
<gene>
    <name evidence="2" type="ORF">SAV14893_068690</name>
</gene>
<dbReference type="Proteomes" id="UP000302139">
    <property type="component" value="Unassembled WGS sequence"/>
</dbReference>
<dbReference type="InterPro" id="IPR004276">
    <property type="entry name" value="GlycoTrans_28_N"/>
</dbReference>
<accession>A0A4D4M6D2</accession>
<dbReference type="EMBL" id="BJHX01000001">
    <property type="protein sequence ID" value="GDY67476.1"/>
    <property type="molecule type" value="Genomic_DNA"/>
</dbReference>
<proteinExistence type="predicted"/>